<dbReference type="Proteomes" id="UP000269265">
    <property type="component" value="Unassembled WGS sequence"/>
</dbReference>
<evidence type="ECO:0000259" key="5">
    <source>
        <dbReference type="Pfam" id="PF05118"/>
    </source>
</evidence>
<reference evidence="6 7" key="1">
    <citation type="submission" date="2018-12" db="EMBL/GenBank/DDBJ databases">
        <title>The whole draft genome of Aquabacterium sp. SJQ9.</title>
        <authorList>
            <person name="Sun L."/>
            <person name="Gao X."/>
            <person name="Chen W."/>
            <person name="Huang K."/>
        </authorList>
    </citation>
    <scope>NUCLEOTIDE SEQUENCE [LARGE SCALE GENOMIC DNA]</scope>
    <source>
        <strain evidence="6 7">SJQ9</strain>
    </source>
</reference>
<dbReference type="Pfam" id="PF05118">
    <property type="entry name" value="Asp_Arg_Hydrox"/>
    <property type="match status" value="1"/>
</dbReference>
<dbReference type="Gene3D" id="2.60.120.330">
    <property type="entry name" value="B-lactam Antibiotic, Isopenicillin N Synthase, Chain"/>
    <property type="match status" value="1"/>
</dbReference>
<evidence type="ECO:0000313" key="7">
    <source>
        <dbReference type="Proteomes" id="UP000269265"/>
    </source>
</evidence>
<evidence type="ECO:0000313" key="6">
    <source>
        <dbReference type="EMBL" id="RRS05758.1"/>
    </source>
</evidence>
<keyword evidence="4" id="KW-1133">Transmembrane helix</keyword>
<evidence type="ECO:0000256" key="4">
    <source>
        <dbReference type="SAM" id="Phobius"/>
    </source>
</evidence>
<feature type="domain" description="Aspartyl/asparaginy/proline hydroxylase" evidence="5">
    <location>
        <begin position="79"/>
        <end position="233"/>
    </location>
</feature>
<dbReference type="SUPFAM" id="SSF51197">
    <property type="entry name" value="Clavaminate synthase-like"/>
    <property type="match status" value="1"/>
</dbReference>
<keyword evidence="4" id="KW-0812">Transmembrane</keyword>
<keyword evidence="3" id="KW-0560">Oxidoreductase</keyword>
<evidence type="ECO:0000256" key="1">
    <source>
        <dbReference type="ARBA" id="ARBA00007730"/>
    </source>
</evidence>
<feature type="transmembrane region" description="Helical" evidence="4">
    <location>
        <begin position="12"/>
        <end position="29"/>
    </location>
</feature>
<dbReference type="AlphaFoldDB" id="A0A3R8T460"/>
<keyword evidence="4" id="KW-0472">Membrane</keyword>
<protein>
    <submittedName>
        <fullName evidence="6">Aspartyl/asparaginyl beta-hydroxylase domain-containing protein</fullName>
    </submittedName>
</protein>
<comment type="caution">
    <text evidence="6">The sequence shown here is derived from an EMBL/GenBank/DDBJ whole genome shotgun (WGS) entry which is preliminary data.</text>
</comment>
<dbReference type="GO" id="GO:0051213">
    <property type="term" value="F:dioxygenase activity"/>
    <property type="evidence" value="ECO:0007669"/>
    <property type="project" value="UniProtKB-KW"/>
</dbReference>
<dbReference type="PANTHER" id="PTHR46332:SF5">
    <property type="entry name" value="ASPARTATE BETA-HYDROXYLASE DOMAIN CONTAINING 2"/>
    <property type="match status" value="1"/>
</dbReference>
<dbReference type="OrthoDB" id="21665at2"/>
<name>A0A3R8T460_9BURK</name>
<dbReference type="RefSeq" id="WP_125241665.1">
    <property type="nucleotide sequence ID" value="NZ_RSED01000002.1"/>
</dbReference>
<dbReference type="InterPro" id="IPR051821">
    <property type="entry name" value="Asp/Asn_beta-hydroxylase"/>
</dbReference>
<dbReference type="InterPro" id="IPR027443">
    <property type="entry name" value="IPNS-like_sf"/>
</dbReference>
<proteinExistence type="inferred from homology"/>
<keyword evidence="7" id="KW-1185">Reference proteome</keyword>
<evidence type="ECO:0000256" key="2">
    <source>
        <dbReference type="ARBA" id="ARBA00022964"/>
    </source>
</evidence>
<evidence type="ECO:0000256" key="3">
    <source>
        <dbReference type="ARBA" id="ARBA00023002"/>
    </source>
</evidence>
<keyword evidence="2" id="KW-0223">Dioxygenase</keyword>
<organism evidence="6 7">
    <name type="scientific">Aquabacterium soli</name>
    <dbReference type="NCBI Taxonomy" id="2493092"/>
    <lineage>
        <taxon>Bacteria</taxon>
        <taxon>Pseudomonadati</taxon>
        <taxon>Pseudomonadota</taxon>
        <taxon>Betaproteobacteria</taxon>
        <taxon>Burkholderiales</taxon>
        <taxon>Aquabacterium</taxon>
    </lineage>
</organism>
<dbReference type="InterPro" id="IPR007803">
    <property type="entry name" value="Asp/Arg/Pro-Hydrxlase"/>
</dbReference>
<accession>A0A3R8T460</accession>
<dbReference type="PANTHER" id="PTHR46332">
    <property type="entry name" value="ASPARTATE BETA-HYDROXYLASE DOMAIN-CONTAINING PROTEIN 2"/>
    <property type="match status" value="1"/>
</dbReference>
<dbReference type="EMBL" id="RSED01000002">
    <property type="protein sequence ID" value="RRS05758.1"/>
    <property type="molecule type" value="Genomic_DNA"/>
</dbReference>
<sequence length="309" mass="35464">MNFTHYFWPLETRHWVLLVFIAAALHAHFRGRVRFGMLRALTDFTVLIAPFNSLMVLFSKVGSKPYLDPKDFPELKILQENWQVMREEALQLDGQGSIKAADGYTDIGFNSFFRTGWKRFYLKWYGDDLPSAQQMCPKTVALLRQIPGVKAAMFASLPPGATLVKHRDPYAGSLRYHLGLITPNDPGCFIEVDGGRYHWKDGEVVMFDETYIHYAENTTNHPRIILFADIERPVYTPVVRWINKVFATLVMTASATQNVEGEPIGGLNKFFYHAYQIRLKGKALKAKNRTVYYVGKWALIGLLVWALFF</sequence>
<gene>
    <name evidence="6" type="ORF">EIP75_02510</name>
</gene>
<feature type="transmembrane region" description="Helical" evidence="4">
    <location>
        <begin position="290"/>
        <end position="308"/>
    </location>
</feature>
<comment type="similarity">
    <text evidence="1">Belongs to the aspartyl/asparaginyl beta-hydroxylase family.</text>
</comment>